<feature type="transmembrane region" description="Helical" evidence="8">
    <location>
        <begin position="20"/>
        <end position="46"/>
    </location>
</feature>
<sequence length="406" mass="45751">MDLILRPIRLASSRSARKAYLNTALFLATSATLFGLAVVAYVLFYANYIPKIGIEREVHLQYGGDASSPYGLVSLDNSVMPQQAYDILVEIDLPTSPANSELGNFMVDMVMLSSEYKDSSRPGTSTSRPSDLHSWIPAGSILFSSRRPAILTFRSDVVSLGKQLAGLPLYILGLHRESERLRIPMAEGIVFEKGHKNAPRKVYLDIQCRHQQALQVYSMRLLLRAKFSGLRWLMYNHRIFSFVVFTTAFWAAEVFFALVAWILLQSTFNATEDQTSVVEQKLQGGSSKVKTEPFDDDILDTDDSDVYDGPRRYSKYDRWAPVRHEPQIKKEDDEKKTLFSVDARVYPKTEEADDESDEPTYTSGMFKEGRSASRVETSFSESKGGAAATAAQRRRSRTAREPSPEY</sequence>
<keyword evidence="6 8" id="KW-0472">Membrane</keyword>
<protein>
    <recommendedName>
        <fullName evidence="11">Seipin</fullName>
    </recommendedName>
</protein>
<keyword evidence="5" id="KW-0443">Lipid metabolism</keyword>
<evidence type="ECO:0000256" key="2">
    <source>
        <dbReference type="ARBA" id="ARBA00022692"/>
    </source>
</evidence>
<keyword evidence="10" id="KW-1185">Reference proteome</keyword>
<gene>
    <name evidence="9" type="ORF">VE01_00497</name>
</gene>
<evidence type="ECO:0000256" key="1">
    <source>
        <dbReference type="ARBA" id="ARBA00004477"/>
    </source>
</evidence>
<evidence type="ECO:0000256" key="7">
    <source>
        <dbReference type="SAM" id="MobiDB-lite"/>
    </source>
</evidence>
<evidence type="ECO:0000256" key="4">
    <source>
        <dbReference type="ARBA" id="ARBA00022989"/>
    </source>
</evidence>
<name>A0A2P2SXP9_9PEZI</name>
<keyword evidence="2 8" id="KW-0812">Transmembrane</keyword>
<dbReference type="CDD" id="cd23995">
    <property type="entry name" value="Seipin_BSCL2_like"/>
    <property type="match status" value="1"/>
</dbReference>
<evidence type="ECO:0000256" key="6">
    <source>
        <dbReference type="ARBA" id="ARBA00023136"/>
    </source>
</evidence>
<keyword evidence="3" id="KW-0256">Endoplasmic reticulum</keyword>
<dbReference type="GeneID" id="28833883"/>
<dbReference type="Pfam" id="PF06775">
    <property type="entry name" value="Seipin"/>
    <property type="match status" value="1"/>
</dbReference>
<dbReference type="PANTHER" id="PTHR21212:SF0">
    <property type="entry name" value="SEIPIN"/>
    <property type="match status" value="1"/>
</dbReference>
<dbReference type="AlphaFoldDB" id="A0A2P2SXP9"/>
<dbReference type="InterPro" id="IPR009617">
    <property type="entry name" value="Seipin"/>
</dbReference>
<feature type="region of interest" description="Disordered" evidence="7">
    <location>
        <begin position="346"/>
        <end position="406"/>
    </location>
</feature>
<evidence type="ECO:0000313" key="9">
    <source>
        <dbReference type="EMBL" id="OBU01622.1"/>
    </source>
</evidence>
<evidence type="ECO:0000313" key="10">
    <source>
        <dbReference type="Proteomes" id="UP000091956"/>
    </source>
</evidence>
<evidence type="ECO:0000256" key="5">
    <source>
        <dbReference type="ARBA" id="ARBA00023098"/>
    </source>
</evidence>
<feature type="transmembrane region" description="Helical" evidence="8">
    <location>
        <begin position="239"/>
        <end position="264"/>
    </location>
</feature>
<dbReference type="GO" id="GO:0005789">
    <property type="term" value="C:endoplasmic reticulum membrane"/>
    <property type="evidence" value="ECO:0007669"/>
    <property type="project" value="UniProtKB-SubCell"/>
</dbReference>
<dbReference type="STRING" id="342668.A0A2P2SXP9"/>
<dbReference type="GO" id="GO:0006629">
    <property type="term" value="P:lipid metabolic process"/>
    <property type="evidence" value="ECO:0007669"/>
    <property type="project" value="UniProtKB-KW"/>
</dbReference>
<comment type="subcellular location">
    <subcellularLocation>
        <location evidence="1">Endoplasmic reticulum membrane</location>
        <topology evidence="1">Multi-pass membrane protein</topology>
    </subcellularLocation>
</comment>
<evidence type="ECO:0000256" key="3">
    <source>
        <dbReference type="ARBA" id="ARBA00022824"/>
    </source>
</evidence>
<keyword evidence="4 8" id="KW-1133">Transmembrane helix</keyword>
<dbReference type="Proteomes" id="UP000091956">
    <property type="component" value="Unassembled WGS sequence"/>
</dbReference>
<organism evidence="9 10">
    <name type="scientific">Pseudogymnoascus verrucosus</name>
    <dbReference type="NCBI Taxonomy" id="342668"/>
    <lineage>
        <taxon>Eukaryota</taxon>
        <taxon>Fungi</taxon>
        <taxon>Dikarya</taxon>
        <taxon>Ascomycota</taxon>
        <taxon>Pezizomycotina</taxon>
        <taxon>Leotiomycetes</taxon>
        <taxon>Thelebolales</taxon>
        <taxon>Thelebolaceae</taxon>
        <taxon>Pseudogymnoascus</taxon>
    </lineage>
</organism>
<reference evidence="9 10" key="1">
    <citation type="submission" date="2016-03" db="EMBL/GenBank/DDBJ databases">
        <title>Comparative genomics of Pseudogymnoascus destructans, the fungus causing white-nose syndrome of bats.</title>
        <authorList>
            <person name="Palmer J.M."/>
            <person name="Drees K.P."/>
            <person name="Foster J.T."/>
            <person name="Lindner D.L."/>
        </authorList>
    </citation>
    <scope>NUCLEOTIDE SEQUENCE [LARGE SCALE GENOMIC DNA]</scope>
    <source>
        <strain evidence="9 10">UAMH 10579</strain>
    </source>
</reference>
<evidence type="ECO:0000256" key="8">
    <source>
        <dbReference type="SAM" id="Phobius"/>
    </source>
</evidence>
<accession>A0A2P2SXP9</accession>
<dbReference type="EMBL" id="KV460206">
    <property type="protein sequence ID" value="OBU01622.1"/>
    <property type="molecule type" value="Genomic_DNA"/>
</dbReference>
<dbReference type="GO" id="GO:0140042">
    <property type="term" value="P:lipid droplet formation"/>
    <property type="evidence" value="ECO:0007669"/>
    <property type="project" value="UniProtKB-ARBA"/>
</dbReference>
<evidence type="ECO:0008006" key="11">
    <source>
        <dbReference type="Google" id="ProtNLM"/>
    </source>
</evidence>
<dbReference type="PANTHER" id="PTHR21212">
    <property type="entry name" value="BERNARDINELLI-SEIP CONGENITAL LIPODYSTROPHY 2 HOMOLOG BSCL2 PROTEIN"/>
    <property type="match status" value="1"/>
</dbReference>
<dbReference type="RefSeq" id="XP_059320139.1">
    <property type="nucleotide sequence ID" value="XM_059463276.1"/>
</dbReference>
<proteinExistence type="predicted"/>
<reference evidence="10" key="2">
    <citation type="journal article" date="2018" name="Nat. Commun.">
        <title>Extreme sensitivity to ultraviolet light in the fungal pathogen causing white-nose syndrome of bats.</title>
        <authorList>
            <person name="Palmer J.M."/>
            <person name="Drees K.P."/>
            <person name="Foster J.T."/>
            <person name="Lindner D.L."/>
        </authorList>
    </citation>
    <scope>NUCLEOTIDE SEQUENCE [LARGE SCALE GENOMIC DNA]</scope>
    <source>
        <strain evidence="10">UAMH 10579</strain>
    </source>
</reference>